<evidence type="ECO:0000313" key="6">
    <source>
        <dbReference type="EMBL" id="RGQ61961.1"/>
    </source>
</evidence>
<dbReference type="EMBL" id="JAQMLR010000024">
    <property type="protein sequence ID" value="MDB8740242.1"/>
    <property type="molecule type" value="Genomic_DNA"/>
</dbReference>
<dbReference type="PANTHER" id="PTHR42715:SF10">
    <property type="entry name" value="BETA-GLUCOSIDASE"/>
    <property type="match status" value="1"/>
</dbReference>
<dbReference type="Proteomes" id="UP000286137">
    <property type="component" value="Unassembled WGS sequence"/>
</dbReference>
<reference evidence="5" key="3">
    <citation type="submission" date="2023-01" db="EMBL/GenBank/DDBJ databases">
        <title>Human gut microbiome strain richness.</title>
        <authorList>
            <person name="Chen-Liaw A."/>
        </authorList>
    </citation>
    <scope>NUCLEOTIDE SEQUENCE</scope>
    <source>
        <strain evidence="5">1001217st1_A9_1001217B_191108</strain>
    </source>
</reference>
<keyword evidence="2 7" id="KW-0378">Hydrolase</keyword>
<dbReference type="Gene3D" id="3.20.20.300">
    <property type="entry name" value="Glycoside hydrolase, family 3, N-terminal domain"/>
    <property type="match status" value="1"/>
</dbReference>
<dbReference type="Proteomes" id="UP001297370">
    <property type="component" value="Unassembled WGS sequence"/>
</dbReference>
<dbReference type="Proteomes" id="UP000283981">
    <property type="component" value="Unassembled WGS sequence"/>
</dbReference>
<accession>A0A414URH0</accession>
<protein>
    <submittedName>
        <fullName evidence="4">Glycoside hydrolase family 3 C-terminal domain-containing protein</fullName>
    </submittedName>
    <submittedName>
        <fullName evidence="7">Glycosyl hydrolase</fullName>
    </submittedName>
</protein>
<dbReference type="Pfam" id="PF00933">
    <property type="entry name" value="Glyco_hydro_3"/>
    <property type="match status" value="1"/>
</dbReference>
<dbReference type="EMBL" id="JAJBOM010000034">
    <property type="protein sequence ID" value="MCB5620793.1"/>
    <property type="molecule type" value="Genomic_DNA"/>
</dbReference>
<reference evidence="8 9" key="1">
    <citation type="submission" date="2018-08" db="EMBL/GenBank/DDBJ databases">
        <title>A genome reference for cultivated species of the human gut microbiota.</title>
        <authorList>
            <person name="Zou Y."/>
            <person name="Xue W."/>
            <person name="Luo G."/>
        </authorList>
    </citation>
    <scope>NUCLEOTIDE SEQUENCE [LARGE SCALE GENOMIC DNA]</scope>
    <source>
        <strain evidence="6 9">AF27-4BH</strain>
        <strain evidence="7 8">AM21-18</strain>
    </source>
</reference>
<reference evidence="4" key="2">
    <citation type="submission" date="2021-10" db="EMBL/GenBank/DDBJ databases">
        <title>Collection of gut derived symbiotic bacterial strains cultured from healthy donors.</title>
        <authorList>
            <person name="Lin H."/>
            <person name="Littmann E."/>
            <person name="Claire K."/>
            <person name="Pamer E."/>
        </authorList>
    </citation>
    <scope>NUCLEOTIDE SEQUENCE</scope>
    <source>
        <strain evidence="4">MSK.23.18</strain>
    </source>
</reference>
<evidence type="ECO:0000313" key="4">
    <source>
        <dbReference type="EMBL" id="MCB5620793.1"/>
    </source>
</evidence>
<evidence type="ECO:0000256" key="2">
    <source>
        <dbReference type="ARBA" id="ARBA00022801"/>
    </source>
</evidence>
<dbReference type="InterPro" id="IPR026891">
    <property type="entry name" value="Fn3-like"/>
</dbReference>
<proteinExistence type="inferred from homology"/>
<dbReference type="InterPro" id="IPR013783">
    <property type="entry name" value="Ig-like_fold"/>
</dbReference>
<dbReference type="InterPro" id="IPR001764">
    <property type="entry name" value="Glyco_hydro_3_N"/>
</dbReference>
<dbReference type="AlphaFoldDB" id="A0A414URH0"/>
<dbReference type="InterPro" id="IPR036962">
    <property type="entry name" value="Glyco_hydro_3_N_sf"/>
</dbReference>
<gene>
    <name evidence="7" type="ORF">DW243_16305</name>
    <name evidence="6" type="ORF">DWY88_14885</name>
    <name evidence="4" type="ORF">LIQ08_16815</name>
    <name evidence="5" type="ORF">PNU63_15930</name>
</gene>
<dbReference type="Pfam" id="PF01915">
    <property type="entry name" value="Glyco_hydro_3_C"/>
    <property type="match status" value="1"/>
</dbReference>
<dbReference type="Proteomes" id="UP001211731">
    <property type="component" value="Unassembled WGS sequence"/>
</dbReference>
<evidence type="ECO:0000313" key="5">
    <source>
        <dbReference type="EMBL" id="MDB8740242.1"/>
    </source>
</evidence>
<comment type="caution">
    <text evidence="7">The sequence shown here is derived from an EMBL/GenBank/DDBJ whole genome shotgun (WGS) entry which is preliminary data.</text>
</comment>
<dbReference type="InterPro" id="IPR036881">
    <property type="entry name" value="Glyco_hydro_3_C_sf"/>
</dbReference>
<dbReference type="Gene3D" id="3.40.50.1700">
    <property type="entry name" value="Glycoside hydrolase family 3 C-terminal domain"/>
    <property type="match status" value="1"/>
</dbReference>
<dbReference type="Gene3D" id="2.60.40.10">
    <property type="entry name" value="Immunoglobulins"/>
    <property type="match status" value="1"/>
</dbReference>
<dbReference type="FunFam" id="2.60.40.10:FF:000495">
    <property type="entry name" value="Periplasmic beta-glucosidase"/>
    <property type="match status" value="1"/>
</dbReference>
<evidence type="ECO:0000313" key="8">
    <source>
        <dbReference type="Proteomes" id="UP000283981"/>
    </source>
</evidence>
<comment type="similarity">
    <text evidence="1">Belongs to the glycosyl hydrolase 3 family.</text>
</comment>
<organism evidence="7 8">
    <name type="scientific">Mediterraneibacter gnavus</name>
    <name type="common">Ruminococcus gnavus</name>
    <dbReference type="NCBI Taxonomy" id="33038"/>
    <lineage>
        <taxon>Bacteria</taxon>
        <taxon>Bacillati</taxon>
        <taxon>Bacillota</taxon>
        <taxon>Clostridia</taxon>
        <taxon>Lachnospirales</taxon>
        <taxon>Lachnospiraceae</taxon>
        <taxon>Mediterraneibacter</taxon>
    </lineage>
</organism>
<dbReference type="InterPro" id="IPR002772">
    <property type="entry name" value="Glyco_hydro_3_C"/>
</dbReference>
<evidence type="ECO:0000256" key="1">
    <source>
        <dbReference type="ARBA" id="ARBA00005336"/>
    </source>
</evidence>
<feature type="domain" description="Fibronectin type III-like" evidence="3">
    <location>
        <begin position="583"/>
        <end position="653"/>
    </location>
</feature>
<evidence type="ECO:0000313" key="7">
    <source>
        <dbReference type="EMBL" id="RHG79407.1"/>
    </source>
</evidence>
<dbReference type="EMBL" id="QRIS01000039">
    <property type="protein sequence ID" value="RHG79407.1"/>
    <property type="molecule type" value="Genomic_DNA"/>
</dbReference>
<dbReference type="InterPro" id="IPR017853">
    <property type="entry name" value="GH"/>
</dbReference>
<dbReference type="PANTHER" id="PTHR42715">
    <property type="entry name" value="BETA-GLUCOSIDASE"/>
    <property type="match status" value="1"/>
</dbReference>
<evidence type="ECO:0000313" key="9">
    <source>
        <dbReference type="Proteomes" id="UP000286137"/>
    </source>
</evidence>
<dbReference type="EMBL" id="QRTJ01000040">
    <property type="protein sequence ID" value="RGQ61961.1"/>
    <property type="molecule type" value="Genomic_DNA"/>
</dbReference>
<dbReference type="Pfam" id="PF14310">
    <property type="entry name" value="Fn3-like"/>
    <property type="match status" value="1"/>
</dbReference>
<dbReference type="RefSeq" id="WP_117994877.1">
    <property type="nucleotide sequence ID" value="NZ_AP031447.1"/>
</dbReference>
<name>A0A414URH0_MEDGN</name>
<dbReference type="SUPFAM" id="SSF52279">
    <property type="entry name" value="Beta-D-glucan exohydrolase, C-terminal domain"/>
    <property type="match status" value="1"/>
</dbReference>
<evidence type="ECO:0000259" key="3">
    <source>
        <dbReference type="SMART" id="SM01217"/>
    </source>
</evidence>
<dbReference type="SMART" id="SM01217">
    <property type="entry name" value="Fn3_like"/>
    <property type="match status" value="1"/>
</dbReference>
<sequence length="764" mass="83635">MERDLKKIISEMTLEEKAGMCSGEDFWRLKKVERLGIPEVMVSDGPHGLRKQPGEADHLGIGESIVAVCFPAACATASSFDTDLMNEMGKTLGEECQAENLSVLLGPAVNIKRSPLCGRNFEYLSEDPYLAGKMAASYIRGVQSWDVGTSMKHYAANNQEYNRMSCSSNLSERTFREIYLPTFETAVKEAQPKTIMCSYNKINGVYASENKHLLTEILRDEWGFEGYVMTDWGAVADRVKGIVAGLDLEMPGSHGVNDARIIAAVKDGSLDEALLDKAVERILKVLFSYADNRHPEAVFDRDADHEKAVKIETECAVLLENNGILPLKEGTKVVYIGEYAEKPRYQGGGSSHINSSKVTSALESAKEKGRTVSYVKGFPFDKDEENAEELAAAVQAAKDAEVAVIFAGLPDMMEAEGYDRKDMKLPACQNKLIEEVIKVQPNTVVVLHNGSPVEVPWADKTAAILEMYLGGQGVGEATDKLLYGEVNPSGRLAETFPLRLEDNPSYLNFPGDGVNVDYAEGIYVGYRYYDARKMPVRWAFGHGLSYTEYEYSNLNMPAESLDDKGCVKVTVDVKNRGSMVGKEVVQLYVSDKNGTAGRPVKELKGFAKVELQPGETKTVEFALTARDLSFYHEGLGDWYAPSGTYEVLIGHASDEIALRGELSFKTEKQLPLYVSGATTIGELMAHPVTAPIIGGLMQNMQGAMGVMQSDPTENVEDTLGTGAEMMKAMMYGMPLKSLASFAGAEMAAQIELMIQGMNQALGNK</sequence>
<dbReference type="GO" id="GO:0005975">
    <property type="term" value="P:carbohydrate metabolic process"/>
    <property type="evidence" value="ECO:0007669"/>
    <property type="project" value="InterPro"/>
</dbReference>
<dbReference type="SUPFAM" id="SSF51445">
    <property type="entry name" value="(Trans)glycosidases"/>
    <property type="match status" value="1"/>
</dbReference>
<dbReference type="GO" id="GO:0008422">
    <property type="term" value="F:beta-glucosidase activity"/>
    <property type="evidence" value="ECO:0007669"/>
    <property type="project" value="UniProtKB-ARBA"/>
</dbReference>
<dbReference type="InterPro" id="IPR050288">
    <property type="entry name" value="Cellulose_deg_GH3"/>
</dbReference>
<dbReference type="PRINTS" id="PR00133">
    <property type="entry name" value="GLHYDRLASE3"/>
</dbReference>